<dbReference type="KEGG" id="ksc:CD178_00398"/>
<dbReference type="OrthoDB" id="9783652at2"/>
<dbReference type="AlphaFoldDB" id="A0A347W8M4"/>
<dbReference type="RefSeq" id="WP_118962403.1">
    <property type="nucleotide sequence ID" value="NZ_CP023036.1"/>
</dbReference>
<evidence type="ECO:0000313" key="10">
    <source>
        <dbReference type="Proteomes" id="UP000264120"/>
    </source>
</evidence>
<keyword evidence="7" id="KW-0479">Metal-binding</keyword>
<feature type="transmembrane region" description="Helical" evidence="8">
    <location>
        <begin position="240"/>
        <end position="258"/>
    </location>
</feature>
<evidence type="ECO:0000256" key="8">
    <source>
        <dbReference type="SAM" id="Phobius"/>
    </source>
</evidence>
<keyword evidence="2" id="KW-1003">Cell membrane</keyword>
<feature type="transmembrane region" description="Helical" evidence="8">
    <location>
        <begin position="6"/>
        <end position="33"/>
    </location>
</feature>
<feature type="transmembrane region" description="Helical" evidence="8">
    <location>
        <begin position="315"/>
        <end position="333"/>
    </location>
</feature>
<dbReference type="GO" id="GO:0036380">
    <property type="term" value="F:UDP-N-acetylglucosamine-undecaprenyl-phosphate N-acetylglucosaminephosphotransferase activity"/>
    <property type="evidence" value="ECO:0007669"/>
    <property type="project" value="UniProtKB-EC"/>
</dbReference>
<feature type="transmembrane region" description="Helical" evidence="8">
    <location>
        <begin position="160"/>
        <end position="178"/>
    </location>
</feature>
<keyword evidence="5 8" id="KW-1133">Transmembrane helix</keyword>
<evidence type="ECO:0000256" key="6">
    <source>
        <dbReference type="ARBA" id="ARBA00023136"/>
    </source>
</evidence>
<feature type="binding site" evidence="7">
    <location>
        <position position="152"/>
    </location>
    <ligand>
        <name>Mg(2+)</name>
        <dbReference type="ChEBI" id="CHEBI:18420"/>
    </ligand>
</feature>
<feature type="transmembrane region" description="Helical" evidence="8">
    <location>
        <begin position="131"/>
        <end position="154"/>
    </location>
</feature>
<feature type="transmembrane region" description="Helical" evidence="8">
    <location>
        <begin position="289"/>
        <end position="309"/>
    </location>
</feature>
<dbReference type="Proteomes" id="UP000264120">
    <property type="component" value="Chromosome"/>
</dbReference>
<dbReference type="GO" id="GO:0009103">
    <property type="term" value="P:lipopolysaccharide biosynthetic process"/>
    <property type="evidence" value="ECO:0007669"/>
    <property type="project" value="TreeGrafter"/>
</dbReference>
<organism evidence="9 10">
    <name type="scientific">Komagataeibacter saccharivorans</name>
    <dbReference type="NCBI Taxonomy" id="265959"/>
    <lineage>
        <taxon>Bacteria</taxon>
        <taxon>Pseudomonadati</taxon>
        <taxon>Pseudomonadota</taxon>
        <taxon>Alphaproteobacteria</taxon>
        <taxon>Acetobacterales</taxon>
        <taxon>Acetobacteraceae</taxon>
        <taxon>Komagataeibacter</taxon>
    </lineage>
</organism>
<comment type="cofactor">
    <cofactor evidence="7">
        <name>Mg(2+)</name>
        <dbReference type="ChEBI" id="CHEBI:18420"/>
    </cofactor>
</comment>
<feature type="transmembrane region" description="Helical" evidence="8">
    <location>
        <begin position="54"/>
        <end position="74"/>
    </location>
</feature>
<dbReference type="EMBL" id="CP023036">
    <property type="protein sequence ID" value="AXY21217.1"/>
    <property type="molecule type" value="Genomic_DNA"/>
</dbReference>
<protein>
    <submittedName>
        <fullName evidence="9">Putative undecaprenyl-phosphate N-acetylglucosaminyl 1-phosphate transferase</fullName>
        <ecNumber evidence="9">2.7.8.33</ecNumber>
    </submittedName>
</protein>
<dbReference type="GO" id="GO:0005886">
    <property type="term" value="C:plasma membrane"/>
    <property type="evidence" value="ECO:0007669"/>
    <property type="project" value="UniProtKB-SubCell"/>
</dbReference>
<dbReference type="PANTHER" id="PTHR22926:SF3">
    <property type="entry name" value="UNDECAPRENYL-PHOSPHATE ALPHA-N-ACETYLGLUCOSAMINYL 1-PHOSPHATE TRANSFERASE"/>
    <property type="match status" value="1"/>
</dbReference>
<dbReference type="InterPro" id="IPR000715">
    <property type="entry name" value="Glycosyl_transferase_4"/>
</dbReference>
<dbReference type="EC" id="2.7.8.33" evidence="9"/>
<reference evidence="9 10" key="1">
    <citation type="submission" date="2017-08" db="EMBL/GenBank/DDBJ databases">
        <title>Complete genome sequence of Gluconacetobacter saccharivorans CV1 isolated from Fermented Vinegar.</title>
        <authorList>
            <person name="Kim S.-Y."/>
        </authorList>
    </citation>
    <scope>NUCLEOTIDE SEQUENCE [LARGE SCALE GENOMIC DNA]</scope>
    <source>
        <strain evidence="9 10">CV1</strain>
    </source>
</reference>
<feature type="binding site" evidence="7">
    <location>
        <position position="213"/>
    </location>
    <ligand>
        <name>Mg(2+)</name>
        <dbReference type="ChEBI" id="CHEBI:18420"/>
    </ligand>
</feature>
<evidence type="ECO:0000256" key="4">
    <source>
        <dbReference type="ARBA" id="ARBA00022692"/>
    </source>
</evidence>
<accession>A0A347W8M4</accession>
<keyword evidence="10" id="KW-1185">Reference proteome</keyword>
<feature type="transmembrane region" description="Helical" evidence="8">
    <location>
        <begin position="185"/>
        <end position="204"/>
    </location>
</feature>
<proteinExistence type="predicted"/>
<keyword evidence="3 9" id="KW-0808">Transferase</keyword>
<dbReference type="GO" id="GO:0044038">
    <property type="term" value="P:cell wall macromolecule biosynthetic process"/>
    <property type="evidence" value="ECO:0007669"/>
    <property type="project" value="TreeGrafter"/>
</dbReference>
<evidence type="ECO:0000256" key="3">
    <source>
        <dbReference type="ARBA" id="ARBA00022679"/>
    </source>
</evidence>
<evidence type="ECO:0000256" key="1">
    <source>
        <dbReference type="ARBA" id="ARBA00004651"/>
    </source>
</evidence>
<dbReference type="PANTHER" id="PTHR22926">
    <property type="entry name" value="PHOSPHO-N-ACETYLMURAMOYL-PENTAPEPTIDE-TRANSFERASE"/>
    <property type="match status" value="1"/>
</dbReference>
<evidence type="ECO:0000256" key="2">
    <source>
        <dbReference type="ARBA" id="ARBA00022475"/>
    </source>
</evidence>
<comment type="subcellular location">
    <subcellularLocation>
        <location evidence="1">Cell membrane</location>
        <topology evidence="1">Multi-pass membrane protein</topology>
    </subcellularLocation>
</comment>
<gene>
    <name evidence="9" type="primary">tagO</name>
    <name evidence="9" type="ORF">CD178_00398</name>
</gene>
<dbReference type="Pfam" id="PF00953">
    <property type="entry name" value="Glycos_transf_4"/>
    <property type="match status" value="1"/>
</dbReference>
<evidence type="ECO:0000256" key="5">
    <source>
        <dbReference type="ARBA" id="ARBA00022989"/>
    </source>
</evidence>
<sequence length="344" mass="36235">MTITHSAYATAAVFGLLLVACALLAAIVSHRVISLRVMDCPTSRSAHAQPVPKGGGLAILAVFLPGVPLADLLFHHMPDRADMTLLFATAGLGLFSWRDDIHPMPAAWKLLAQLAAAILVAWGCNASPSNVAAWMPFVVAVLWLVCLCNAMNFVDGLNGLASGCTLLACLVTAGLCLMPQAGVEIWGTALVLAAAIAGFLPFNFPHARLFMGDVGSQCCGLVLGALGLRMGGAHLPHAEMLMPLIVSGVLADVFATLLRRAWSRRPLMQAHREHFYQMAHRSGMNATRLTLLAWGGTLYGGIIAGAVAGGIATPFAGATLAGIAQLLWAAVVMRRVRHRPGLTW</sequence>
<keyword evidence="6 8" id="KW-0472">Membrane</keyword>
<dbReference type="GO" id="GO:0046872">
    <property type="term" value="F:metal ion binding"/>
    <property type="evidence" value="ECO:0007669"/>
    <property type="project" value="UniProtKB-KW"/>
</dbReference>
<keyword evidence="7" id="KW-0460">Magnesium</keyword>
<keyword evidence="4 8" id="KW-0812">Transmembrane</keyword>
<dbReference type="GO" id="GO:0071555">
    <property type="term" value="P:cell wall organization"/>
    <property type="evidence" value="ECO:0007669"/>
    <property type="project" value="TreeGrafter"/>
</dbReference>
<evidence type="ECO:0000313" key="9">
    <source>
        <dbReference type="EMBL" id="AXY21217.1"/>
    </source>
</evidence>
<name>A0A347W8M4_9PROT</name>
<feature type="transmembrane region" description="Helical" evidence="8">
    <location>
        <begin position="106"/>
        <end position="124"/>
    </location>
</feature>
<evidence type="ECO:0000256" key="7">
    <source>
        <dbReference type="PIRSR" id="PIRSR600715-1"/>
    </source>
</evidence>